<evidence type="ECO:0000256" key="1">
    <source>
        <dbReference type="ARBA" id="ARBA00022729"/>
    </source>
</evidence>
<gene>
    <name evidence="5" type="ORF">SAMN05216290_3827</name>
</gene>
<dbReference type="Gene3D" id="3.40.30.10">
    <property type="entry name" value="Glutaredoxin"/>
    <property type="match status" value="1"/>
</dbReference>
<evidence type="ECO:0000259" key="4">
    <source>
        <dbReference type="PROSITE" id="PS51352"/>
    </source>
</evidence>
<dbReference type="OrthoDB" id="645813at2"/>
<dbReference type="SUPFAM" id="SSF52833">
    <property type="entry name" value="Thioredoxin-like"/>
    <property type="match status" value="1"/>
</dbReference>
<dbReference type="PANTHER" id="PTHR15337">
    <property type="entry name" value="ANTERIOR GRADIENT PROTEIN-RELATED"/>
    <property type="match status" value="1"/>
</dbReference>
<dbReference type="AlphaFoldDB" id="A0A1I0RP33"/>
<feature type="domain" description="Thioredoxin" evidence="4">
    <location>
        <begin position="3"/>
        <end position="129"/>
    </location>
</feature>
<dbReference type="InterPro" id="IPR051099">
    <property type="entry name" value="AGR/TXD"/>
</dbReference>
<dbReference type="Proteomes" id="UP000199437">
    <property type="component" value="Unassembled WGS sequence"/>
</dbReference>
<dbReference type="InterPro" id="IPR017937">
    <property type="entry name" value="Thioredoxin_CS"/>
</dbReference>
<accession>A0A1I0RP33</accession>
<evidence type="ECO:0000313" key="6">
    <source>
        <dbReference type="Proteomes" id="UP000199437"/>
    </source>
</evidence>
<dbReference type="PROSITE" id="PS51352">
    <property type="entry name" value="THIOREDOXIN_2"/>
    <property type="match status" value="1"/>
</dbReference>
<feature type="chain" id="PRO_5011577469" evidence="3">
    <location>
        <begin position="20"/>
        <end position="269"/>
    </location>
</feature>
<dbReference type="Pfam" id="PF13899">
    <property type="entry name" value="Thioredoxin_7"/>
    <property type="match status" value="1"/>
</dbReference>
<organism evidence="5 6">
    <name type="scientific">Roseivirga pacifica</name>
    <dbReference type="NCBI Taxonomy" id="1267423"/>
    <lineage>
        <taxon>Bacteria</taxon>
        <taxon>Pseudomonadati</taxon>
        <taxon>Bacteroidota</taxon>
        <taxon>Cytophagia</taxon>
        <taxon>Cytophagales</taxon>
        <taxon>Roseivirgaceae</taxon>
        <taxon>Roseivirga</taxon>
    </lineage>
</organism>
<dbReference type="EMBL" id="FOIR01000005">
    <property type="protein sequence ID" value="SEW42384.1"/>
    <property type="molecule type" value="Genomic_DNA"/>
</dbReference>
<dbReference type="CDD" id="cd02947">
    <property type="entry name" value="TRX_family"/>
    <property type="match status" value="1"/>
</dbReference>
<dbReference type="InterPro" id="IPR036249">
    <property type="entry name" value="Thioredoxin-like_sf"/>
</dbReference>
<feature type="signal peptide" evidence="3">
    <location>
        <begin position="1"/>
        <end position="19"/>
    </location>
</feature>
<keyword evidence="6" id="KW-1185">Reference proteome</keyword>
<keyword evidence="2" id="KW-0676">Redox-active center</keyword>
<dbReference type="STRING" id="1267423.SAMN05216290_3827"/>
<dbReference type="InterPro" id="IPR013766">
    <property type="entry name" value="Thioredoxin_domain"/>
</dbReference>
<dbReference type="PROSITE" id="PS00194">
    <property type="entry name" value="THIOREDOXIN_1"/>
    <property type="match status" value="1"/>
</dbReference>
<dbReference type="RefSeq" id="WP_090260880.1">
    <property type="nucleotide sequence ID" value="NZ_FOIR01000005.1"/>
</dbReference>
<name>A0A1I0RP33_9BACT</name>
<reference evidence="6" key="1">
    <citation type="submission" date="2016-10" db="EMBL/GenBank/DDBJ databases">
        <authorList>
            <person name="Varghese N."/>
            <person name="Submissions S."/>
        </authorList>
    </citation>
    <scope>NUCLEOTIDE SEQUENCE [LARGE SCALE GENOMIC DNA]</scope>
    <source>
        <strain evidence="6">CGMCC 1.12402</strain>
    </source>
</reference>
<protein>
    <submittedName>
        <fullName evidence="5">Thioredoxin-like</fullName>
    </submittedName>
</protein>
<evidence type="ECO:0000313" key="5">
    <source>
        <dbReference type="EMBL" id="SEW42384.1"/>
    </source>
</evidence>
<dbReference type="GeneID" id="99988493"/>
<evidence type="ECO:0000256" key="3">
    <source>
        <dbReference type="SAM" id="SignalP"/>
    </source>
</evidence>
<keyword evidence="1 3" id="KW-0732">Signal</keyword>
<dbReference type="PANTHER" id="PTHR15337:SF11">
    <property type="entry name" value="THIOREDOXIN DOMAIN-CONTAINING PROTEIN"/>
    <property type="match status" value="1"/>
</dbReference>
<proteinExistence type="predicted"/>
<sequence>MRKTILLSLFSFILFSSQAQINWHYDMESAKQTALREGKLLLVDFWAIWCGPCKRMDSDLWESEEMTSLANNFVAFKLDVDNHQALARKYSVSSIPRVAIMTPDGDILWDRTGFSGANEYLSVLKALPADLKDMYVALNNLENEENSENLFQTAVAYQEVAKTIEYNSLSNQFFNASNRYFKKATKKDDQVIGQLAELNEVLNLALRGASKKALKKLKKIDGLDTEVTQEFANYIRAYCFKCEGLDDKFNSEKKKITDPKLLAALDESN</sequence>
<evidence type="ECO:0000256" key="2">
    <source>
        <dbReference type="ARBA" id="ARBA00023284"/>
    </source>
</evidence>